<dbReference type="InterPro" id="IPR035965">
    <property type="entry name" value="PAS-like_dom_sf"/>
</dbReference>
<organism evidence="5 6">
    <name type="scientific">Oceanimonas pelagia</name>
    <dbReference type="NCBI Taxonomy" id="3028314"/>
    <lineage>
        <taxon>Bacteria</taxon>
        <taxon>Pseudomonadati</taxon>
        <taxon>Pseudomonadota</taxon>
        <taxon>Gammaproteobacteria</taxon>
        <taxon>Aeromonadales</taxon>
        <taxon>Aeromonadaceae</taxon>
        <taxon>Oceanimonas</taxon>
    </lineage>
</organism>
<dbReference type="PROSITE" id="PS50113">
    <property type="entry name" value="PAC"/>
    <property type="match status" value="1"/>
</dbReference>
<dbReference type="InterPro" id="IPR013767">
    <property type="entry name" value="PAS_fold"/>
</dbReference>
<dbReference type="InterPro" id="IPR001633">
    <property type="entry name" value="EAL_dom"/>
</dbReference>
<dbReference type="Gene3D" id="3.30.450.40">
    <property type="match status" value="2"/>
</dbReference>
<dbReference type="InterPro" id="IPR035919">
    <property type="entry name" value="EAL_sf"/>
</dbReference>
<protein>
    <submittedName>
        <fullName evidence="5">EAL domain-containing protein</fullName>
    </submittedName>
</protein>
<feature type="domain" description="PAC" evidence="2">
    <location>
        <begin position="499"/>
        <end position="550"/>
    </location>
</feature>
<dbReference type="Pfam" id="PF00563">
    <property type="entry name" value="EAL"/>
    <property type="match status" value="1"/>
</dbReference>
<dbReference type="GO" id="GO:0006355">
    <property type="term" value="P:regulation of DNA-templated transcription"/>
    <property type="evidence" value="ECO:0007669"/>
    <property type="project" value="InterPro"/>
</dbReference>
<evidence type="ECO:0000313" key="6">
    <source>
        <dbReference type="Proteomes" id="UP001223802"/>
    </source>
</evidence>
<dbReference type="NCBIfam" id="TIGR00254">
    <property type="entry name" value="GGDEF"/>
    <property type="match status" value="1"/>
</dbReference>
<dbReference type="AlphaFoldDB" id="A0AA50KRU7"/>
<dbReference type="Pfam" id="PF00990">
    <property type="entry name" value="GGDEF"/>
    <property type="match status" value="1"/>
</dbReference>
<dbReference type="PROSITE" id="PS50887">
    <property type="entry name" value="GGDEF"/>
    <property type="match status" value="1"/>
</dbReference>
<dbReference type="Proteomes" id="UP001223802">
    <property type="component" value="Chromosome"/>
</dbReference>
<evidence type="ECO:0000259" key="1">
    <source>
        <dbReference type="PROSITE" id="PS50112"/>
    </source>
</evidence>
<dbReference type="InterPro" id="IPR003018">
    <property type="entry name" value="GAF"/>
</dbReference>
<evidence type="ECO:0000259" key="2">
    <source>
        <dbReference type="PROSITE" id="PS50113"/>
    </source>
</evidence>
<proteinExistence type="predicted"/>
<keyword evidence="6" id="KW-1185">Reference proteome</keyword>
<dbReference type="SUPFAM" id="SSF55073">
    <property type="entry name" value="Nucleotide cyclase"/>
    <property type="match status" value="1"/>
</dbReference>
<dbReference type="SMART" id="SM00086">
    <property type="entry name" value="PAC"/>
    <property type="match status" value="1"/>
</dbReference>
<reference evidence="5 6" key="1">
    <citation type="submission" date="2023-02" db="EMBL/GenBank/DDBJ databases">
        <title>Complete genome sequence of a novel bacterium Oceanimonas sp. NTOU-MSR1 isolated from marine coast sediment.</title>
        <authorList>
            <person name="Yang H.-T."/>
            <person name="Chen Y.-L."/>
            <person name="Ho Y.-N."/>
        </authorList>
    </citation>
    <scope>NUCLEOTIDE SEQUENCE [LARGE SCALE GENOMIC DNA]</scope>
    <source>
        <strain evidence="5 6">NTOU-MSR1</strain>
    </source>
</reference>
<dbReference type="CDD" id="cd01949">
    <property type="entry name" value="GGDEF"/>
    <property type="match status" value="1"/>
</dbReference>
<dbReference type="KEGG" id="ope:PU634_05500"/>
<evidence type="ECO:0000259" key="3">
    <source>
        <dbReference type="PROSITE" id="PS50883"/>
    </source>
</evidence>
<dbReference type="InterPro" id="IPR000014">
    <property type="entry name" value="PAS"/>
</dbReference>
<sequence length="985" mass="110266">MSLPALSQAQHTLCFFRLDPQFHLHPLTPLPADIGLFEPGSSLLAGLEQGDRQRLEQACQAGQATRLGLTVGGRRWRCHLAPVEHGHWLVSADIRRQETRDEQGLLEWQLQRQWRQQPDDSQASLPALLDILGEQLQPDRIILWRHYEAEELLRPLYSQGLPFALRPVRADRRYLRTLHQRGGLSFGNCAEQPLLSAFDYLATDGIRHRLDMPLPFAGGPGGLLSLEYAQAHGPMSATDLQFVASLATRIAQVLEQAPALPPPSRYADDIMARLMPLLCRHTGQDFFNRLMLQLASLTGASMVLAGLQHPRAERVQAIACHLKGELCPPFTYDLAGTPCAFSRHSRERVCIHPCGIAERFPGDTMLSEQGMQAYAGLSLKDSDGQPLGVLVLLFDRPLTDSEGITALLSQLEPRVAAELRHRRDQEQLMVAAAAFETREGIFIANERMRIQRANQAFAHMCGLEPDSLVGTSLLSLRDKDTDTAEVGVILRALHHRGWWQGEQRLARADGRSLPVNLRISRMQDGLGLRHYVCHAEDISEQKASRERIEKMAYFDELTGLHNRRFMVEHIHHTVALAELESSRGALLLLDLDGFKNINDSLGYGLGDRLLVQVAGRLQQFCDQHDDFSLARIASDEFVLLCPRLGHGYSATKTRTEQLAKALNELFSLPFELDGLRLHLSISAGISLFPATGVELEEYLRQADTATHMAKRIAPGSHVFFSPEMAEEVQERLRLSNALQQALKNEELALHFQPQVSLNGHGVTGVEALLRWQPPGQPPIPPGHFIPVAEETSLICDIGNWVLARACERLQHWHRHGSGPERLSVNISARHFHSPDFTTRLETLLLQFPACRHRLTLEVTESVILENLTESRTRMARLKELGLGLSIDDFGTGYSSFAYLKELPVDELKLDRAFIRHVDTAPRDRAIIACILALARELNMTVVAEGVETEAQRDQLQRLGCPAFQGFLMARPMPEQALLEWLSGTR</sequence>
<evidence type="ECO:0000313" key="5">
    <source>
        <dbReference type="EMBL" id="WMC11822.1"/>
    </source>
</evidence>
<dbReference type="SUPFAM" id="SSF55781">
    <property type="entry name" value="GAF domain-like"/>
    <property type="match status" value="2"/>
</dbReference>
<dbReference type="PROSITE" id="PS50883">
    <property type="entry name" value="EAL"/>
    <property type="match status" value="1"/>
</dbReference>
<dbReference type="InterPro" id="IPR052155">
    <property type="entry name" value="Biofilm_reg_signaling"/>
</dbReference>
<dbReference type="SMART" id="SM00052">
    <property type="entry name" value="EAL"/>
    <property type="match status" value="1"/>
</dbReference>
<dbReference type="InterPro" id="IPR043128">
    <property type="entry name" value="Rev_trsase/Diguanyl_cyclase"/>
</dbReference>
<dbReference type="NCBIfam" id="TIGR00229">
    <property type="entry name" value="sensory_box"/>
    <property type="match status" value="1"/>
</dbReference>
<dbReference type="InterPro" id="IPR000160">
    <property type="entry name" value="GGDEF_dom"/>
</dbReference>
<dbReference type="PROSITE" id="PS50112">
    <property type="entry name" value="PAS"/>
    <property type="match status" value="1"/>
</dbReference>
<dbReference type="Pfam" id="PF00989">
    <property type="entry name" value="PAS"/>
    <property type="match status" value="1"/>
</dbReference>
<dbReference type="Gene3D" id="3.30.450.20">
    <property type="entry name" value="PAS domain"/>
    <property type="match status" value="1"/>
</dbReference>
<dbReference type="Gene3D" id="3.20.20.450">
    <property type="entry name" value="EAL domain"/>
    <property type="match status" value="1"/>
</dbReference>
<feature type="domain" description="EAL" evidence="3">
    <location>
        <begin position="731"/>
        <end position="985"/>
    </location>
</feature>
<feature type="domain" description="GGDEF" evidence="4">
    <location>
        <begin position="582"/>
        <end position="722"/>
    </location>
</feature>
<feature type="domain" description="PAS" evidence="1">
    <location>
        <begin position="425"/>
        <end position="474"/>
    </location>
</feature>
<dbReference type="CDD" id="cd01948">
    <property type="entry name" value="EAL"/>
    <property type="match status" value="1"/>
</dbReference>
<dbReference type="PANTHER" id="PTHR44757">
    <property type="entry name" value="DIGUANYLATE CYCLASE DGCP"/>
    <property type="match status" value="1"/>
</dbReference>
<dbReference type="SUPFAM" id="SSF141868">
    <property type="entry name" value="EAL domain-like"/>
    <property type="match status" value="1"/>
</dbReference>
<dbReference type="RefSeq" id="WP_306763057.1">
    <property type="nucleotide sequence ID" value="NZ_CP118224.1"/>
</dbReference>
<dbReference type="InterPro" id="IPR001610">
    <property type="entry name" value="PAC"/>
</dbReference>
<dbReference type="CDD" id="cd00130">
    <property type="entry name" value="PAS"/>
    <property type="match status" value="1"/>
</dbReference>
<accession>A0AA50KRU7</accession>
<dbReference type="SMART" id="SM00267">
    <property type="entry name" value="GGDEF"/>
    <property type="match status" value="1"/>
</dbReference>
<dbReference type="SUPFAM" id="SSF55785">
    <property type="entry name" value="PYP-like sensor domain (PAS domain)"/>
    <property type="match status" value="1"/>
</dbReference>
<dbReference type="Pfam" id="PF01590">
    <property type="entry name" value="GAF"/>
    <property type="match status" value="1"/>
</dbReference>
<name>A0AA50KRU7_9GAMM</name>
<dbReference type="Gene3D" id="3.30.70.270">
    <property type="match status" value="1"/>
</dbReference>
<dbReference type="InterPro" id="IPR000700">
    <property type="entry name" value="PAS-assoc_C"/>
</dbReference>
<dbReference type="InterPro" id="IPR029787">
    <property type="entry name" value="Nucleotide_cyclase"/>
</dbReference>
<gene>
    <name evidence="5" type="ORF">PU634_05500</name>
</gene>
<evidence type="ECO:0000259" key="4">
    <source>
        <dbReference type="PROSITE" id="PS50887"/>
    </source>
</evidence>
<dbReference type="EMBL" id="CP118224">
    <property type="protein sequence ID" value="WMC11822.1"/>
    <property type="molecule type" value="Genomic_DNA"/>
</dbReference>
<dbReference type="InterPro" id="IPR029016">
    <property type="entry name" value="GAF-like_dom_sf"/>
</dbReference>
<dbReference type="PANTHER" id="PTHR44757:SF2">
    <property type="entry name" value="BIOFILM ARCHITECTURE MAINTENANCE PROTEIN MBAA"/>
    <property type="match status" value="1"/>
</dbReference>